<dbReference type="PROSITE" id="PS51186">
    <property type="entry name" value="GNAT"/>
    <property type="match status" value="1"/>
</dbReference>
<accession>A0A561XNL8</accession>
<dbReference type="EMBL" id="VJWE01000013">
    <property type="protein sequence ID" value="TWG37704.1"/>
    <property type="molecule type" value="Genomic_DNA"/>
</dbReference>
<feature type="domain" description="N-acetyltransferase" evidence="1">
    <location>
        <begin position="21"/>
        <end position="184"/>
    </location>
</feature>
<dbReference type="InterPro" id="IPR000182">
    <property type="entry name" value="GNAT_dom"/>
</dbReference>
<protein>
    <submittedName>
        <fullName evidence="2">Phosphinothricin acetyltransferase</fullName>
    </submittedName>
</protein>
<comment type="caution">
    <text evidence="2">The sequence shown here is derived from an EMBL/GenBank/DDBJ whole genome shotgun (WGS) entry which is preliminary data.</text>
</comment>
<dbReference type="Pfam" id="PF00583">
    <property type="entry name" value="Acetyltransf_1"/>
    <property type="match status" value="1"/>
</dbReference>
<sequence>MATRPATRCKACDYIHFPKMPSIRPSTDSDIPAITAIYQHHVLHGTGTFEIDPPSEADMASRRADVLARGLPWLVAEKDGQVLGFAYANWFKPRPAYRFSAEDSIYVADQARGMGLGRKLLAELAVQAEAAGVRKLLAVIGDSANAGSIGVHRALGFTDVGIMRSVGWKFGAWRDIVLMEKTLGAGDTTSPE</sequence>
<evidence type="ECO:0000313" key="3">
    <source>
        <dbReference type="Proteomes" id="UP000321485"/>
    </source>
</evidence>
<dbReference type="SUPFAM" id="SSF55729">
    <property type="entry name" value="Acyl-CoA N-acyltransferases (Nat)"/>
    <property type="match status" value="1"/>
</dbReference>
<proteinExistence type="predicted"/>
<dbReference type="InterPro" id="IPR016181">
    <property type="entry name" value="Acyl_CoA_acyltransferase"/>
</dbReference>
<evidence type="ECO:0000313" key="2">
    <source>
        <dbReference type="EMBL" id="TWG37704.1"/>
    </source>
</evidence>
<dbReference type="CDD" id="cd04301">
    <property type="entry name" value="NAT_SF"/>
    <property type="match status" value="1"/>
</dbReference>
<dbReference type="PANTHER" id="PTHR43072:SF8">
    <property type="entry name" value="ACYLTRANSFERASE FABY-RELATED"/>
    <property type="match status" value="1"/>
</dbReference>
<name>A0A561XNL8_ACIDE</name>
<reference evidence="2 3" key="1">
    <citation type="journal article" date="2015" name="Stand. Genomic Sci.">
        <title>Genomic Encyclopedia of Bacterial and Archaeal Type Strains, Phase III: the genomes of soil and plant-associated and newly described type strains.</title>
        <authorList>
            <person name="Whitman W.B."/>
            <person name="Woyke T."/>
            <person name="Klenk H.P."/>
            <person name="Zhou Y."/>
            <person name="Lilburn T.G."/>
            <person name="Beck B.J."/>
            <person name="De Vos P."/>
            <person name="Vandamme P."/>
            <person name="Eisen J.A."/>
            <person name="Garrity G."/>
            <person name="Hugenholtz P."/>
            <person name="Kyrpides N.C."/>
        </authorList>
    </citation>
    <scope>NUCLEOTIDE SEQUENCE [LARGE SCALE GENOMIC DNA]</scope>
    <source>
        <strain evidence="2 3">DSM 64</strain>
    </source>
</reference>
<dbReference type="Gene3D" id="3.40.630.30">
    <property type="match status" value="1"/>
</dbReference>
<keyword evidence="2" id="KW-0808">Transferase</keyword>
<dbReference type="PANTHER" id="PTHR43072">
    <property type="entry name" value="N-ACETYLTRANSFERASE"/>
    <property type="match status" value="1"/>
</dbReference>
<dbReference type="AlphaFoldDB" id="A0A561XNL8"/>
<evidence type="ECO:0000259" key="1">
    <source>
        <dbReference type="PROSITE" id="PS51186"/>
    </source>
</evidence>
<dbReference type="GO" id="GO:0016747">
    <property type="term" value="F:acyltransferase activity, transferring groups other than amino-acyl groups"/>
    <property type="evidence" value="ECO:0007669"/>
    <property type="project" value="InterPro"/>
</dbReference>
<organism evidence="2 3">
    <name type="scientific">Acidovorax delafieldii</name>
    <name type="common">Pseudomonas delafieldii</name>
    <dbReference type="NCBI Taxonomy" id="47920"/>
    <lineage>
        <taxon>Bacteria</taxon>
        <taxon>Pseudomonadati</taxon>
        <taxon>Pseudomonadota</taxon>
        <taxon>Betaproteobacteria</taxon>
        <taxon>Burkholderiales</taxon>
        <taxon>Comamonadaceae</taxon>
        <taxon>Acidovorax</taxon>
    </lineage>
</organism>
<dbReference type="Proteomes" id="UP000321485">
    <property type="component" value="Unassembled WGS sequence"/>
</dbReference>
<gene>
    <name evidence="2" type="ORF">ATF69_2753</name>
</gene>